<sequence>MNEKDNLHDPYAKEQQRLRDLYENLSSDEDPYVDSSGEYGSDENYVPSESSSTRSDESEMSDADDLPLKATKKSKTKAIGRVQPGTSIQGTSSVAPAPQPKNTLQNKGISEHPRRSDENITQQASEDEF</sequence>
<dbReference type="AlphaFoldDB" id="A0AAW1MG72"/>
<organism evidence="2 3">
    <name type="scientific">Popillia japonica</name>
    <name type="common">Japanese beetle</name>
    <dbReference type="NCBI Taxonomy" id="7064"/>
    <lineage>
        <taxon>Eukaryota</taxon>
        <taxon>Metazoa</taxon>
        <taxon>Ecdysozoa</taxon>
        <taxon>Arthropoda</taxon>
        <taxon>Hexapoda</taxon>
        <taxon>Insecta</taxon>
        <taxon>Pterygota</taxon>
        <taxon>Neoptera</taxon>
        <taxon>Endopterygota</taxon>
        <taxon>Coleoptera</taxon>
        <taxon>Polyphaga</taxon>
        <taxon>Scarabaeiformia</taxon>
        <taxon>Scarabaeidae</taxon>
        <taxon>Rutelinae</taxon>
        <taxon>Popillia</taxon>
    </lineage>
</organism>
<gene>
    <name evidence="2" type="ORF">QE152_g6768</name>
</gene>
<feature type="compositionally biased region" description="Polar residues" evidence="1">
    <location>
        <begin position="119"/>
        <end position="129"/>
    </location>
</feature>
<evidence type="ECO:0000313" key="2">
    <source>
        <dbReference type="EMBL" id="KAK9745643.1"/>
    </source>
</evidence>
<keyword evidence="3" id="KW-1185">Reference proteome</keyword>
<comment type="caution">
    <text evidence="2">The sequence shown here is derived from an EMBL/GenBank/DDBJ whole genome shotgun (WGS) entry which is preliminary data.</text>
</comment>
<evidence type="ECO:0000256" key="1">
    <source>
        <dbReference type="SAM" id="MobiDB-lite"/>
    </source>
</evidence>
<dbReference type="Proteomes" id="UP001458880">
    <property type="component" value="Unassembled WGS sequence"/>
</dbReference>
<feature type="compositionally biased region" description="Basic and acidic residues" evidence="1">
    <location>
        <begin position="1"/>
        <end position="22"/>
    </location>
</feature>
<feature type="compositionally biased region" description="Polar residues" evidence="1">
    <location>
        <begin position="84"/>
        <end position="108"/>
    </location>
</feature>
<protein>
    <submittedName>
        <fullName evidence="2">Uncharacterized protein</fullName>
    </submittedName>
</protein>
<reference evidence="2 3" key="1">
    <citation type="journal article" date="2024" name="BMC Genomics">
        <title>De novo assembly and annotation of Popillia japonica's genome with initial clues to its potential as an invasive pest.</title>
        <authorList>
            <person name="Cucini C."/>
            <person name="Boschi S."/>
            <person name="Funari R."/>
            <person name="Cardaioli E."/>
            <person name="Iannotti N."/>
            <person name="Marturano G."/>
            <person name="Paoli F."/>
            <person name="Bruttini M."/>
            <person name="Carapelli A."/>
            <person name="Frati F."/>
            <person name="Nardi F."/>
        </authorList>
    </citation>
    <scope>NUCLEOTIDE SEQUENCE [LARGE SCALE GENOMIC DNA]</scope>
    <source>
        <strain evidence="2">DMR45628</strain>
    </source>
</reference>
<proteinExistence type="predicted"/>
<accession>A0AAW1MG72</accession>
<feature type="compositionally biased region" description="Basic and acidic residues" evidence="1">
    <location>
        <begin position="109"/>
        <end position="118"/>
    </location>
</feature>
<evidence type="ECO:0000313" key="3">
    <source>
        <dbReference type="Proteomes" id="UP001458880"/>
    </source>
</evidence>
<name>A0AAW1MG72_POPJA</name>
<feature type="region of interest" description="Disordered" evidence="1">
    <location>
        <begin position="1"/>
        <end position="129"/>
    </location>
</feature>
<dbReference type="EMBL" id="JASPKY010000047">
    <property type="protein sequence ID" value="KAK9745643.1"/>
    <property type="molecule type" value="Genomic_DNA"/>
</dbReference>